<keyword evidence="4" id="KW-1185">Reference proteome</keyword>
<feature type="signal peptide" evidence="1">
    <location>
        <begin position="1"/>
        <end position="19"/>
    </location>
</feature>
<feature type="chain" id="PRO_5018005345" evidence="1">
    <location>
        <begin position="20"/>
        <end position="221"/>
    </location>
</feature>
<dbReference type="AlphaFoldDB" id="A0A3M9NFE4"/>
<comment type="caution">
    <text evidence="3">The sequence shown here is derived from an EMBL/GenBank/DDBJ whole genome shotgun (WGS) entry which is preliminary data.</text>
</comment>
<name>A0A3M9NFE4_9BACT</name>
<sequence length="221" mass="23392">MKNTILLISALFISAFSFAQTTPAFGVKAGFLSSGMRGDAVKNFNNILDFTNGKVTTKDQSGFFAGGFVNIPMSSNLSFEPGIYYSLKGYQLNGAIGLKGMDFLGANAKAILQSQYVDAPILLKGNFGGFQIFAGPQISYLAQSNLKTSAGLLGVNLLNKTMDVTSAFNRWDVGLTGGIGYQFANGLSLSASYDYGLSKVDAHQSVNAFNRAIKVGIGISL</sequence>
<dbReference type="Proteomes" id="UP000267223">
    <property type="component" value="Unassembled WGS sequence"/>
</dbReference>
<evidence type="ECO:0000259" key="2">
    <source>
        <dbReference type="Pfam" id="PF13568"/>
    </source>
</evidence>
<gene>
    <name evidence="3" type="ORF">EFY79_10890</name>
</gene>
<proteinExistence type="predicted"/>
<evidence type="ECO:0000313" key="3">
    <source>
        <dbReference type="EMBL" id="RNI36185.1"/>
    </source>
</evidence>
<organism evidence="3 4">
    <name type="scientific">Hanamia caeni</name>
    <dbReference type="NCBI Taxonomy" id="2294116"/>
    <lineage>
        <taxon>Bacteria</taxon>
        <taxon>Pseudomonadati</taxon>
        <taxon>Bacteroidota</taxon>
        <taxon>Chitinophagia</taxon>
        <taxon>Chitinophagales</taxon>
        <taxon>Chitinophagaceae</taxon>
        <taxon>Hanamia</taxon>
    </lineage>
</organism>
<protein>
    <submittedName>
        <fullName evidence="3">PorT family protein</fullName>
    </submittedName>
</protein>
<accession>A0A3M9NFE4</accession>
<evidence type="ECO:0000313" key="4">
    <source>
        <dbReference type="Proteomes" id="UP000267223"/>
    </source>
</evidence>
<reference evidence="3 4" key="1">
    <citation type="submission" date="2018-11" db="EMBL/GenBank/DDBJ databases">
        <title>Draft genome sequence of Ferruginibacter sp. BO-59.</title>
        <authorList>
            <person name="Im W.T."/>
        </authorList>
    </citation>
    <scope>NUCLEOTIDE SEQUENCE [LARGE SCALE GENOMIC DNA]</scope>
    <source>
        <strain evidence="3 4">BO-59</strain>
    </source>
</reference>
<dbReference type="OrthoDB" id="947434at2"/>
<dbReference type="RefSeq" id="WP_123120738.1">
    <property type="nucleotide sequence ID" value="NZ_RJJR01000008.1"/>
</dbReference>
<feature type="domain" description="Outer membrane protein beta-barrel" evidence="2">
    <location>
        <begin position="18"/>
        <end position="200"/>
    </location>
</feature>
<dbReference type="Pfam" id="PF13568">
    <property type="entry name" value="OMP_b-brl_2"/>
    <property type="match status" value="1"/>
</dbReference>
<evidence type="ECO:0000256" key="1">
    <source>
        <dbReference type="SAM" id="SignalP"/>
    </source>
</evidence>
<dbReference type="EMBL" id="RJJR01000008">
    <property type="protein sequence ID" value="RNI36185.1"/>
    <property type="molecule type" value="Genomic_DNA"/>
</dbReference>
<dbReference type="InterPro" id="IPR025665">
    <property type="entry name" value="Beta-barrel_OMP_2"/>
</dbReference>
<keyword evidence="1" id="KW-0732">Signal</keyword>